<keyword evidence="3" id="KW-0805">Transcription regulation</keyword>
<accession>A0ABQ8GWA0</accession>
<comment type="similarity">
    <text evidence="2">Belongs to the TEC1 family.</text>
</comment>
<dbReference type="PANTHER" id="PTHR11834">
    <property type="entry name" value="TRANSCRIPTIONAL ENHANCER FACTOR TEF RELATED"/>
    <property type="match status" value="1"/>
</dbReference>
<dbReference type="InterPro" id="IPR000818">
    <property type="entry name" value="TEA/ATTS_dom"/>
</dbReference>
<evidence type="ECO:0000256" key="6">
    <source>
        <dbReference type="PROSITE-ProRule" id="PRU00505"/>
    </source>
</evidence>
<dbReference type="Gene3D" id="6.10.20.40">
    <property type="entry name" value="TEA/ATTS domain"/>
    <property type="match status" value="1"/>
</dbReference>
<protein>
    <submittedName>
        <fullName evidence="9">TEA/ATTS domain family-domain-containing protein</fullName>
    </submittedName>
</protein>
<comment type="caution">
    <text evidence="9">The sequence shown here is derived from an EMBL/GenBank/DDBJ whole genome shotgun (WGS) entry which is preliminary data.</text>
</comment>
<evidence type="ECO:0000256" key="3">
    <source>
        <dbReference type="ARBA" id="ARBA00023015"/>
    </source>
</evidence>
<keyword evidence="5" id="KW-0539">Nucleus</keyword>
<feature type="compositionally biased region" description="Gly residues" evidence="7">
    <location>
        <begin position="779"/>
        <end position="795"/>
    </location>
</feature>
<feature type="compositionally biased region" description="Gly residues" evidence="7">
    <location>
        <begin position="812"/>
        <end position="829"/>
    </location>
</feature>
<dbReference type="SMART" id="SM00426">
    <property type="entry name" value="TEA"/>
    <property type="match status" value="1"/>
</dbReference>
<evidence type="ECO:0000256" key="5">
    <source>
        <dbReference type="ARBA" id="ARBA00023242"/>
    </source>
</evidence>
<feature type="DNA-binding region" description="TEA" evidence="6">
    <location>
        <begin position="118"/>
        <end position="192"/>
    </location>
</feature>
<dbReference type="PANTHER" id="PTHR11834:SF0">
    <property type="entry name" value="PROTEIN SCALLOPED"/>
    <property type="match status" value="1"/>
</dbReference>
<evidence type="ECO:0000256" key="2">
    <source>
        <dbReference type="ARBA" id="ARBA00008421"/>
    </source>
</evidence>
<comment type="subcellular location">
    <subcellularLocation>
        <location evidence="1">Nucleus</location>
    </subcellularLocation>
</comment>
<evidence type="ECO:0000256" key="1">
    <source>
        <dbReference type="ARBA" id="ARBA00004123"/>
    </source>
</evidence>
<dbReference type="Proteomes" id="UP000774617">
    <property type="component" value="Unassembled WGS sequence"/>
</dbReference>
<organism evidence="9 10">
    <name type="scientific">Macrophomina phaseolina</name>
    <dbReference type="NCBI Taxonomy" id="35725"/>
    <lineage>
        <taxon>Eukaryota</taxon>
        <taxon>Fungi</taxon>
        <taxon>Dikarya</taxon>
        <taxon>Ascomycota</taxon>
        <taxon>Pezizomycotina</taxon>
        <taxon>Dothideomycetes</taxon>
        <taxon>Dothideomycetes incertae sedis</taxon>
        <taxon>Botryosphaeriales</taxon>
        <taxon>Botryosphaeriaceae</taxon>
        <taxon>Macrophomina</taxon>
    </lineage>
</organism>
<feature type="domain" description="TEA" evidence="8">
    <location>
        <begin position="118"/>
        <end position="192"/>
    </location>
</feature>
<evidence type="ECO:0000259" key="8">
    <source>
        <dbReference type="PROSITE" id="PS51088"/>
    </source>
</evidence>
<evidence type="ECO:0000256" key="4">
    <source>
        <dbReference type="ARBA" id="ARBA00023163"/>
    </source>
</evidence>
<reference evidence="9 10" key="1">
    <citation type="journal article" date="2021" name="Nat. Commun.">
        <title>Genetic determinants of endophytism in the Arabidopsis root mycobiome.</title>
        <authorList>
            <person name="Mesny F."/>
            <person name="Miyauchi S."/>
            <person name="Thiergart T."/>
            <person name="Pickel B."/>
            <person name="Atanasova L."/>
            <person name="Karlsson M."/>
            <person name="Huettel B."/>
            <person name="Barry K.W."/>
            <person name="Haridas S."/>
            <person name="Chen C."/>
            <person name="Bauer D."/>
            <person name="Andreopoulos W."/>
            <person name="Pangilinan J."/>
            <person name="LaButti K."/>
            <person name="Riley R."/>
            <person name="Lipzen A."/>
            <person name="Clum A."/>
            <person name="Drula E."/>
            <person name="Henrissat B."/>
            <person name="Kohler A."/>
            <person name="Grigoriev I.V."/>
            <person name="Martin F.M."/>
            <person name="Hacquard S."/>
        </authorList>
    </citation>
    <scope>NUCLEOTIDE SEQUENCE [LARGE SCALE GENOMIC DNA]</scope>
    <source>
        <strain evidence="9 10">MPI-SDFR-AT-0080</strain>
    </source>
</reference>
<feature type="compositionally biased region" description="Basic and acidic residues" evidence="7">
    <location>
        <begin position="796"/>
        <end position="808"/>
    </location>
</feature>
<dbReference type="EMBL" id="JAGTJR010000001">
    <property type="protein sequence ID" value="KAH7065522.1"/>
    <property type="molecule type" value="Genomic_DNA"/>
</dbReference>
<dbReference type="InterPro" id="IPR038096">
    <property type="entry name" value="TEA/ATTS_sf"/>
</dbReference>
<evidence type="ECO:0000313" key="10">
    <source>
        <dbReference type="Proteomes" id="UP000774617"/>
    </source>
</evidence>
<dbReference type="PRINTS" id="PR00065">
    <property type="entry name" value="TEADOMAIN"/>
</dbReference>
<evidence type="ECO:0000313" key="9">
    <source>
        <dbReference type="EMBL" id="KAH7065522.1"/>
    </source>
</evidence>
<keyword evidence="10" id="KW-1185">Reference proteome</keyword>
<dbReference type="PROSITE" id="PS51088">
    <property type="entry name" value="TEA_2"/>
    <property type="match status" value="1"/>
</dbReference>
<feature type="compositionally biased region" description="Basic and acidic residues" evidence="7">
    <location>
        <begin position="831"/>
        <end position="840"/>
    </location>
</feature>
<feature type="compositionally biased region" description="Gly residues" evidence="7">
    <location>
        <begin position="751"/>
        <end position="760"/>
    </location>
</feature>
<sequence length="840" mass="91848">MDRSSCILPSNAPSLHDSIIDEIGVARPILQERCSNRQQDFLDADHRKHGLYQPAENFYNGAAQSYLASSQTSHASYAASSWLADEDERVRQEAARLWRMLSRSDAYRKYRARQPKDCREQDQKWPEHMELAFFSALVKYPPMGRRKQMHEGKPRGRNELIAYAIEKWTGEARSRKQVSSHIQVLKPLFKEYPKIMRYMSKEDLDRRRHHRNNSNDMLRRRFGASTSLRPLDFNSIDQGAIYAHQPHATLPPPRQMLSSSPALVPACFEMNARDTTSDPPRSLHCFTRFHKRAEQAPLYISDLQDQTLSIPKHLREMLDDKESLINCDVILAESSIELMAMHAPGDSTELGIQIEFNSSYEYALYDHFESHTRFYTGDELATEPKSVLGYDSHYKRLHAVAGTFGSGFWASKLGELSLMMRKAYKKKGDLVPARGAVQADDERLQQAREHANQTLKALSAVQEIFAVPRGSIAASTGYEAEVPATECALIVGWTFRHADAGEGGATTWRRVVLPHQQSPKDESSLKDESQASFMNSSNALKQETNPYGGLTLETMPGSGLITPSTSTHPSFDASAHNSAFDLDPLSSISGPFSAGSVALPLSSSSGGAPLNHHHLLNHHHHQSIPTAADLVASLSNSSTTHQAPPQPPPPPPPPPSHIHQQQHHPVDSNALDFSAGQISVWMEPSVSMQGYYDISTASHHNHHHNLPSPLDATHHPHGGAVSINGTPLPAQPPHTPVNYADAGLQAYNPRGGWGGFGGLLEEGWPPPPPPPQTQNNNGSQGGSGFGADGAYGGGAGKEDFAKHGHYLDDGGSSAGGGQGGGQGAGGFHAGGRRDSGMLGL</sequence>
<feature type="compositionally biased region" description="Pro residues" evidence="7">
    <location>
        <begin position="644"/>
        <end position="656"/>
    </location>
</feature>
<evidence type="ECO:0000256" key="7">
    <source>
        <dbReference type="SAM" id="MobiDB-lite"/>
    </source>
</evidence>
<proteinExistence type="inferred from homology"/>
<dbReference type="Pfam" id="PF01285">
    <property type="entry name" value="TEA"/>
    <property type="match status" value="1"/>
</dbReference>
<keyword evidence="4" id="KW-0804">Transcription</keyword>
<feature type="region of interest" description="Disordered" evidence="7">
    <location>
        <begin position="537"/>
        <end position="572"/>
    </location>
</feature>
<feature type="region of interest" description="Disordered" evidence="7">
    <location>
        <begin position="700"/>
        <end position="840"/>
    </location>
</feature>
<gene>
    <name evidence="9" type="ORF">B0J12DRAFT_38753</name>
</gene>
<name>A0ABQ8GWA0_9PEZI</name>
<dbReference type="InterPro" id="IPR050937">
    <property type="entry name" value="TEC1_TEAD_TF"/>
</dbReference>
<feature type="region of interest" description="Disordered" evidence="7">
    <location>
        <begin position="634"/>
        <end position="664"/>
    </location>
</feature>